<feature type="domain" description="RNase III" evidence="3">
    <location>
        <begin position="202"/>
        <end position="232"/>
    </location>
</feature>
<sequence>MAWSHQRYAAAGFGIPFGLGIVVFTVLFSLIRWCPRTFYRMIKAMFSIKHYEGTSPDAREFIDIYGVQISLSATTFSFLPPLALLIMATAVLTATFVLFLSELFLIGRYVSPNSKCPSDDEMDCYTTVNSTYFYCNSSDTRIDASLGSLVCYRWIKQNIETVEILNQIGLCGGLLQAFGWFVNIFLRLLLHVLQRKKSSPSERTFTHASYSYNTITDCYQYLEFLDDAVLDYCGFDECNLGDDDRNDAFFIMIFLTSSVSNNKDTYSNTMSCTIDNEYLSNSHDEQKDETTNEPDECGKKQKFQKCLGDIFLDSNKSFNTVWKIYYRMLKPFIEKFTIKIRNLSQKYLKVNNRFLPMTYTFFLFI</sequence>
<dbReference type="GO" id="GO:0005634">
    <property type="term" value="C:nucleus"/>
    <property type="evidence" value="ECO:0007669"/>
    <property type="project" value="TreeGrafter"/>
</dbReference>
<proteinExistence type="predicted"/>
<feature type="transmembrane region" description="Helical" evidence="2">
    <location>
        <begin position="164"/>
        <end position="190"/>
    </location>
</feature>
<evidence type="ECO:0000259" key="3">
    <source>
        <dbReference type="PROSITE" id="PS50142"/>
    </source>
</evidence>
<dbReference type="AlphaFoldDB" id="A0A814M475"/>
<dbReference type="Proteomes" id="UP000663860">
    <property type="component" value="Unassembled WGS sequence"/>
</dbReference>
<evidence type="ECO:0000313" key="5">
    <source>
        <dbReference type="EMBL" id="CAF4085145.1"/>
    </source>
</evidence>
<dbReference type="PANTHER" id="PTHR14950:SF37">
    <property type="entry name" value="ENDORIBONUCLEASE DICER"/>
    <property type="match status" value="1"/>
</dbReference>
<dbReference type="InterPro" id="IPR036389">
    <property type="entry name" value="RNase_III_sf"/>
</dbReference>
<comment type="caution">
    <text evidence="4">The sequence shown here is derived from an EMBL/GenBank/DDBJ whole genome shotgun (WGS) entry which is preliminary data.</text>
</comment>
<dbReference type="EMBL" id="CAJNOE010000232">
    <property type="protein sequence ID" value="CAF1072478.1"/>
    <property type="molecule type" value="Genomic_DNA"/>
</dbReference>
<dbReference type="PROSITE" id="PS50142">
    <property type="entry name" value="RNASE_3_2"/>
    <property type="match status" value="1"/>
</dbReference>
<dbReference type="GO" id="GO:0006309">
    <property type="term" value="P:apoptotic DNA fragmentation"/>
    <property type="evidence" value="ECO:0007669"/>
    <property type="project" value="TreeGrafter"/>
</dbReference>
<dbReference type="InterPro" id="IPR000999">
    <property type="entry name" value="RNase_III_dom"/>
</dbReference>
<dbReference type="GO" id="GO:0004525">
    <property type="term" value="F:ribonuclease III activity"/>
    <property type="evidence" value="ECO:0007669"/>
    <property type="project" value="InterPro"/>
</dbReference>
<dbReference type="PANTHER" id="PTHR14950">
    <property type="entry name" value="DICER-RELATED"/>
    <property type="match status" value="1"/>
</dbReference>
<dbReference type="EMBL" id="CAJOBB010004349">
    <property type="protein sequence ID" value="CAF4085145.1"/>
    <property type="molecule type" value="Genomic_DNA"/>
</dbReference>
<evidence type="ECO:0000313" key="4">
    <source>
        <dbReference type="EMBL" id="CAF1072478.1"/>
    </source>
</evidence>
<evidence type="ECO:0000256" key="2">
    <source>
        <dbReference type="SAM" id="Phobius"/>
    </source>
</evidence>
<evidence type="ECO:0000313" key="6">
    <source>
        <dbReference type="Proteomes" id="UP000663860"/>
    </source>
</evidence>
<name>A0A814M475_9BILA</name>
<dbReference type="SUPFAM" id="SSF69065">
    <property type="entry name" value="RNase III domain-like"/>
    <property type="match status" value="1"/>
</dbReference>
<reference evidence="4" key="1">
    <citation type="submission" date="2021-02" db="EMBL/GenBank/DDBJ databases">
        <authorList>
            <person name="Nowell W R."/>
        </authorList>
    </citation>
    <scope>NUCLEOTIDE SEQUENCE</scope>
</reference>
<evidence type="ECO:0000256" key="1">
    <source>
        <dbReference type="ARBA" id="ARBA00022801"/>
    </source>
</evidence>
<dbReference type="GO" id="GO:0003723">
    <property type="term" value="F:RNA binding"/>
    <property type="evidence" value="ECO:0007669"/>
    <property type="project" value="TreeGrafter"/>
</dbReference>
<keyword evidence="2" id="KW-1133">Transmembrane helix</keyword>
<dbReference type="GO" id="GO:0031054">
    <property type="term" value="P:pre-miRNA processing"/>
    <property type="evidence" value="ECO:0007669"/>
    <property type="project" value="TreeGrafter"/>
</dbReference>
<dbReference type="Proteomes" id="UP000663868">
    <property type="component" value="Unassembled WGS sequence"/>
</dbReference>
<keyword evidence="2" id="KW-0472">Membrane</keyword>
<protein>
    <recommendedName>
        <fullName evidence="3">RNase III domain-containing protein</fullName>
    </recommendedName>
</protein>
<dbReference type="GO" id="GO:0030422">
    <property type="term" value="P:siRNA processing"/>
    <property type="evidence" value="ECO:0007669"/>
    <property type="project" value="TreeGrafter"/>
</dbReference>
<accession>A0A814M475</accession>
<dbReference type="Gene3D" id="1.10.1520.10">
    <property type="entry name" value="Ribonuclease III domain"/>
    <property type="match status" value="1"/>
</dbReference>
<dbReference type="GO" id="GO:0005737">
    <property type="term" value="C:cytoplasm"/>
    <property type="evidence" value="ECO:0007669"/>
    <property type="project" value="TreeGrafter"/>
</dbReference>
<keyword evidence="2" id="KW-0812">Transmembrane</keyword>
<dbReference type="GO" id="GO:0004530">
    <property type="term" value="F:deoxyribonuclease I activity"/>
    <property type="evidence" value="ECO:0007669"/>
    <property type="project" value="TreeGrafter"/>
</dbReference>
<feature type="transmembrane region" description="Helical" evidence="2">
    <location>
        <begin position="12"/>
        <end position="33"/>
    </location>
</feature>
<gene>
    <name evidence="4" type="ORF">IZO911_LOCUS21496</name>
    <name evidence="5" type="ORF">KXQ929_LOCUS33606</name>
</gene>
<keyword evidence="1" id="KW-0378">Hydrolase</keyword>
<feature type="transmembrane region" description="Helical" evidence="2">
    <location>
        <begin position="82"/>
        <end position="105"/>
    </location>
</feature>
<organism evidence="4 6">
    <name type="scientific">Adineta steineri</name>
    <dbReference type="NCBI Taxonomy" id="433720"/>
    <lineage>
        <taxon>Eukaryota</taxon>
        <taxon>Metazoa</taxon>
        <taxon>Spiralia</taxon>
        <taxon>Gnathifera</taxon>
        <taxon>Rotifera</taxon>
        <taxon>Eurotatoria</taxon>
        <taxon>Bdelloidea</taxon>
        <taxon>Adinetida</taxon>
        <taxon>Adinetidae</taxon>
        <taxon>Adineta</taxon>
    </lineage>
</organism>